<evidence type="ECO:0008006" key="5">
    <source>
        <dbReference type="Google" id="ProtNLM"/>
    </source>
</evidence>
<gene>
    <name evidence="3" type="ORF">GCM10025783_23030</name>
</gene>
<feature type="region of interest" description="Disordered" evidence="1">
    <location>
        <begin position="86"/>
        <end position="134"/>
    </location>
</feature>
<evidence type="ECO:0000256" key="1">
    <source>
        <dbReference type="SAM" id="MobiDB-lite"/>
    </source>
</evidence>
<dbReference type="EMBL" id="BAABLP010000004">
    <property type="protein sequence ID" value="GAA4749966.1"/>
    <property type="molecule type" value="Genomic_DNA"/>
</dbReference>
<dbReference type="Gene3D" id="3.10.350.10">
    <property type="entry name" value="LysM domain"/>
    <property type="match status" value="1"/>
</dbReference>
<keyword evidence="2" id="KW-1133">Transmembrane helix</keyword>
<keyword evidence="4" id="KW-1185">Reference proteome</keyword>
<feature type="compositionally biased region" description="Low complexity" evidence="1">
    <location>
        <begin position="86"/>
        <end position="107"/>
    </location>
</feature>
<feature type="transmembrane region" description="Helical" evidence="2">
    <location>
        <begin position="66"/>
        <end position="87"/>
    </location>
</feature>
<name>A0ABP8Z935_9MICO</name>
<evidence type="ECO:0000313" key="3">
    <source>
        <dbReference type="EMBL" id="GAA4749966.1"/>
    </source>
</evidence>
<feature type="compositionally biased region" description="Low complexity" evidence="1">
    <location>
        <begin position="46"/>
        <end position="57"/>
    </location>
</feature>
<keyword evidence="2" id="KW-0812">Transmembrane</keyword>
<dbReference type="CDD" id="cd00118">
    <property type="entry name" value="LysM"/>
    <property type="match status" value="1"/>
</dbReference>
<organism evidence="3 4">
    <name type="scientific">Amnibacterium soli</name>
    <dbReference type="NCBI Taxonomy" id="1282736"/>
    <lineage>
        <taxon>Bacteria</taxon>
        <taxon>Bacillati</taxon>
        <taxon>Actinomycetota</taxon>
        <taxon>Actinomycetes</taxon>
        <taxon>Micrococcales</taxon>
        <taxon>Microbacteriaceae</taxon>
        <taxon>Amnibacterium</taxon>
    </lineage>
</organism>
<evidence type="ECO:0000313" key="4">
    <source>
        <dbReference type="Proteomes" id="UP001500121"/>
    </source>
</evidence>
<reference evidence="4" key="1">
    <citation type="journal article" date="2019" name="Int. J. Syst. Evol. Microbiol.">
        <title>The Global Catalogue of Microorganisms (GCM) 10K type strain sequencing project: providing services to taxonomists for standard genome sequencing and annotation.</title>
        <authorList>
            <consortium name="The Broad Institute Genomics Platform"/>
            <consortium name="The Broad Institute Genome Sequencing Center for Infectious Disease"/>
            <person name="Wu L."/>
            <person name="Ma J."/>
        </authorList>
    </citation>
    <scope>NUCLEOTIDE SEQUENCE [LARGE SCALE GENOMIC DNA]</scope>
    <source>
        <strain evidence="4">JCM 19015</strain>
    </source>
</reference>
<sequence length="199" mass="20052">MEPGPREQEALRQRLYRPDASSADVHSYLGAAAPEQDPQAPHDGAEPAPGTPVAVAPVRRRRVRPVLAAAGLAVVLAAAAFAAGRLAPAPSSPPSSAAASFTTSAPRAPDDSLVGTAVVDGGSRDRARGRAASADQGELYTVARGDTVPGIARRFDLCTADVIVALPYGADPADPPAGQRLLLVRGAVAQPASASPGAC</sequence>
<feature type="compositionally biased region" description="Basic and acidic residues" evidence="1">
    <location>
        <begin position="1"/>
        <end position="12"/>
    </location>
</feature>
<evidence type="ECO:0000256" key="2">
    <source>
        <dbReference type="SAM" id="Phobius"/>
    </source>
</evidence>
<keyword evidence="2" id="KW-0472">Membrane</keyword>
<protein>
    <recommendedName>
        <fullName evidence="5">LysM domain-containing protein</fullName>
    </recommendedName>
</protein>
<feature type="region of interest" description="Disordered" evidence="1">
    <location>
        <begin position="1"/>
        <end position="57"/>
    </location>
</feature>
<dbReference type="InterPro" id="IPR018392">
    <property type="entry name" value="LysM"/>
</dbReference>
<dbReference type="RefSeq" id="WP_345481340.1">
    <property type="nucleotide sequence ID" value="NZ_BAABLP010000004.1"/>
</dbReference>
<dbReference type="InterPro" id="IPR036779">
    <property type="entry name" value="LysM_dom_sf"/>
</dbReference>
<proteinExistence type="predicted"/>
<comment type="caution">
    <text evidence="3">The sequence shown here is derived from an EMBL/GenBank/DDBJ whole genome shotgun (WGS) entry which is preliminary data.</text>
</comment>
<dbReference type="Proteomes" id="UP001500121">
    <property type="component" value="Unassembled WGS sequence"/>
</dbReference>
<accession>A0ABP8Z935</accession>